<dbReference type="PROSITE" id="PS51695">
    <property type="entry name" value="SEDOLISIN"/>
    <property type="match status" value="1"/>
</dbReference>
<keyword evidence="3 4" id="KW-0720">Serine protease</keyword>
<dbReference type="InterPro" id="IPR030400">
    <property type="entry name" value="Sedolisin_dom"/>
</dbReference>
<feature type="binding site" evidence="4">
    <location>
        <position position="441"/>
    </location>
    <ligand>
        <name>Ca(2+)</name>
        <dbReference type="ChEBI" id="CHEBI:29108"/>
    </ligand>
</feature>
<feature type="active site" description="Charge relay system" evidence="4">
    <location>
        <position position="390"/>
    </location>
</feature>
<organism evidence="7 8">
    <name type="scientific">Ideonella azotifigens</name>
    <dbReference type="NCBI Taxonomy" id="513160"/>
    <lineage>
        <taxon>Bacteria</taxon>
        <taxon>Pseudomonadati</taxon>
        <taxon>Pseudomonadota</taxon>
        <taxon>Betaproteobacteria</taxon>
        <taxon>Burkholderiales</taxon>
        <taxon>Sphaerotilaceae</taxon>
        <taxon>Ideonella</taxon>
    </lineage>
</organism>
<evidence type="ECO:0000256" key="3">
    <source>
        <dbReference type="ARBA" id="ARBA00022825"/>
    </source>
</evidence>
<gene>
    <name evidence="7" type="ORF">GCM10009107_36060</name>
</gene>
<evidence type="ECO:0000256" key="5">
    <source>
        <dbReference type="SAM" id="SignalP"/>
    </source>
</evidence>
<feature type="binding site" evidence="4">
    <location>
        <position position="442"/>
    </location>
    <ligand>
        <name>Ca(2+)</name>
        <dbReference type="ChEBI" id="CHEBI:29108"/>
    </ligand>
</feature>
<reference evidence="7 8" key="1">
    <citation type="journal article" date="2019" name="Int. J. Syst. Evol. Microbiol.">
        <title>The Global Catalogue of Microorganisms (GCM) 10K type strain sequencing project: providing services to taxonomists for standard genome sequencing and annotation.</title>
        <authorList>
            <consortium name="The Broad Institute Genomics Platform"/>
            <consortium name="The Broad Institute Genome Sequencing Center for Infectious Disease"/>
            <person name="Wu L."/>
            <person name="Ma J."/>
        </authorList>
    </citation>
    <scope>NUCLEOTIDE SEQUENCE [LARGE SCALE GENOMIC DNA]</scope>
    <source>
        <strain evidence="7 8">JCM 15503</strain>
    </source>
</reference>
<comment type="caution">
    <text evidence="7">The sequence shown here is derived from an EMBL/GenBank/DDBJ whole genome shotgun (WGS) entry which is preliminary data.</text>
</comment>
<keyword evidence="2 4" id="KW-0378">Hydrolase</keyword>
<dbReference type="Proteomes" id="UP001500279">
    <property type="component" value="Unassembled WGS sequence"/>
</dbReference>
<dbReference type="InterPro" id="IPR050819">
    <property type="entry name" value="Tripeptidyl-peptidase_I"/>
</dbReference>
<accession>A0ABN1K759</accession>
<evidence type="ECO:0000259" key="6">
    <source>
        <dbReference type="PROSITE" id="PS51695"/>
    </source>
</evidence>
<evidence type="ECO:0000256" key="4">
    <source>
        <dbReference type="PROSITE-ProRule" id="PRU01032"/>
    </source>
</evidence>
<feature type="active site" description="Charge relay system" evidence="4">
    <location>
        <position position="199"/>
    </location>
</feature>
<dbReference type="Gene3D" id="3.40.50.200">
    <property type="entry name" value="Peptidase S8/S53 domain"/>
    <property type="match status" value="1"/>
</dbReference>
<evidence type="ECO:0000313" key="7">
    <source>
        <dbReference type="EMBL" id="GAA0756967.1"/>
    </source>
</evidence>
<dbReference type="SUPFAM" id="SSF52743">
    <property type="entry name" value="Subtilisin-like"/>
    <property type="match status" value="1"/>
</dbReference>
<keyword evidence="8" id="KW-1185">Reference proteome</keyword>
<name>A0ABN1K759_9BURK</name>
<keyword evidence="5" id="KW-0732">Signal</keyword>
<comment type="cofactor">
    <cofactor evidence="4">
        <name>Ca(2+)</name>
        <dbReference type="ChEBI" id="CHEBI:29108"/>
    </cofactor>
    <text evidence="4">Binds 1 Ca(2+) ion per subunit.</text>
</comment>
<evidence type="ECO:0000256" key="2">
    <source>
        <dbReference type="ARBA" id="ARBA00022801"/>
    </source>
</evidence>
<feature type="binding site" evidence="4">
    <location>
        <position position="456"/>
    </location>
    <ligand>
        <name>Ca(2+)</name>
        <dbReference type="ChEBI" id="CHEBI:29108"/>
    </ligand>
</feature>
<keyword evidence="4" id="KW-0479">Metal-binding</keyword>
<dbReference type="PANTHER" id="PTHR14218">
    <property type="entry name" value="PROTEASE S8 TRIPEPTIDYL PEPTIDASE I CLN2"/>
    <property type="match status" value="1"/>
</dbReference>
<evidence type="ECO:0000313" key="8">
    <source>
        <dbReference type="Proteomes" id="UP001500279"/>
    </source>
</evidence>
<dbReference type="PANTHER" id="PTHR14218:SF15">
    <property type="entry name" value="TRIPEPTIDYL-PEPTIDASE 1"/>
    <property type="match status" value="1"/>
</dbReference>
<dbReference type="RefSeq" id="WP_231011866.1">
    <property type="nucleotide sequence ID" value="NZ_BAAAEW010000023.1"/>
</dbReference>
<keyword evidence="1 4" id="KW-0645">Protease</keyword>
<dbReference type="InterPro" id="IPR023828">
    <property type="entry name" value="Peptidase_S8_Ser-AS"/>
</dbReference>
<sequence>MRDTSVHLTRCLLAAAVAVLPGLAMAAAASDSPMTPGAEALAAPQPEAVGRYVLPATVFRPESSVRRAADRGLRVHTNFVVHNRHGVQVNRLEDLAVPEPEANPGPNASGTEYPASLACIAKAGPAYSGCKPVNNAAYNATGGSRVIVIVDAYDTPTAAADLAYFSTYFGLPAAKFKKVIANGNGACVTPPTNSGWALETALDLQYAHAMAPGAHIVLVEACSNSWADMMYAEQIAIQQANSYGGGQISNSWGGAEWSTESSDWDWVFRSNWLEGKTVSFFFSAGDAGLGAQWPSSSPWVTSVGGTTINRDATTNAFLSESCWAGSGGGTSAYETWSTTFGTGTGPWTGFQYAQFGPSARHTPDISYAADPASGAYVYSAGAWYVVGGTSLSAPLVAGLVNGAGNRLGVAPSAGGYYGNMENNLLYAQLHTAKEYGTNFYDVTTGNNGAAATVGWDQCTGVGSPRGRLGK</sequence>
<dbReference type="InterPro" id="IPR036852">
    <property type="entry name" value="Peptidase_S8/S53_dom_sf"/>
</dbReference>
<dbReference type="PROSITE" id="PS00138">
    <property type="entry name" value="SUBTILASE_SER"/>
    <property type="match status" value="1"/>
</dbReference>
<proteinExistence type="predicted"/>
<dbReference type="CDD" id="cd04056">
    <property type="entry name" value="Peptidases_S53"/>
    <property type="match status" value="1"/>
</dbReference>
<feature type="signal peptide" evidence="5">
    <location>
        <begin position="1"/>
        <end position="26"/>
    </location>
</feature>
<feature type="domain" description="Peptidase S53" evidence="6">
    <location>
        <begin position="121"/>
        <end position="470"/>
    </location>
</feature>
<keyword evidence="4" id="KW-0106">Calcium</keyword>
<dbReference type="EMBL" id="BAAAEW010000023">
    <property type="protein sequence ID" value="GAA0756967.1"/>
    <property type="molecule type" value="Genomic_DNA"/>
</dbReference>
<protein>
    <recommendedName>
        <fullName evidence="6">Peptidase S53 domain-containing protein</fullName>
    </recommendedName>
</protein>
<feature type="active site" description="Charge relay system" evidence="4">
    <location>
        <position position="203"/>
    </location>
</feature>
<feature type="binding site" evidence="4">
    <location>
        <position position="454"/>
    </location>
    <ligand>
        <name>Ca(2+)</name>
        <dbReference type="ChEBI" id="CHEBI:29108"/>
    </ligand>
</feature>
<feature type="chain" id="PRO_5046063352" description="Peptidase S53 domain-containing protein" evidence="5">
    <location>
        <begin position="27"/>
        <end position="470"/>
    </location>
</feature>
<evidence type="ECO:0000256" key="1">
    <source>
        <dbReference type="ARBA" id="ARBA00022670"/>
    </source>
</evidence>